<evidence type="ECO:0000313" key="2">
    <source>
        <dbReference type="Proteomes" id="UP000823941"/>
    </source>
</evidence>
<sequence length="86" mass="9556">MGQNGNNGYKLIPSGKGKNLLMMDDGYTFKQCHDTPLYYCSKQMAGCKGRVKLDKAGNIVDYKYAHTHAPPQYMVSSDGTYIKLKG</sequence>
<accession>A0ABQ7QXS7</accession>
<name>A0ABQ7QXS7_PLUXY</name>
<dbReference type="Proteomes" id="UP000823941">
    <property type="component" value="Chromosome 6"/>
</dbReference>
<dbReference type="EMBL" id="JAHIBW010000006">
    <property type="protein sequence ID" value="KAG7309857.1"/>
    <property type="molecule type" value="Genomic_DNA"/>
</dbReference>
<organism evidence="1 2">
    <name type="scientific">Plutella xylostella</name>
    <name type="common">Diamondback moth</name>
    <name type="synonym">Plutella maculipennis</name>
    <dbReference type="NCBI Taxonomy" id="51655"/>
    <lineage>
        <taxon>Eukaryota</taxon>
        <taxon>Metazoa</taxon>
        <taxon>Ecdysozoa</taxon>
        <taxon>Arthropoda</taxon>
        <taxon>Hexapoda</taxon>
        <taxon>Insecta</taxon>
        <taxon>Pterygota</taxon>
        <taxon>Neoptera</taxon>
        <taxon>Endopterygota</taxon>
        <taxon>Lepidoptera</taxon>
        <taxon>Glossata</taxon>
        <taxon>Ditrysia</taxon>
        <taxon>Yponomeutoidea</taxon>
        <taxon>Plutellidae</taxon>
        <taxon>Plutella</taxon>
    </lineage>
</organism>
<evidence type="ECO:0008006" key="3">
    <source>
        <dbReference type="Google" id="ProtNLM"/>
    </source>
</evidence>
<gene>
    <name evidence="1" type="ORF">JYU34_004370</name>
</gene>
<protein>
    <recommendedName>
        <fullName evidence="3">FLYWCH-type domain-containing protein</fullName>
    </recommendedName>
</protein>
<dbReference type="Gene3D" id="2.20.25.240">
    <property type="match status" value="1"/>
</dbReference>
<reference evidence="1 2" key="1">
    <citation type="submission" date="2021-06" db="EMBL/GenBank/DDBJ databases">
        <title>A haploid diamondback moth (Plutella xylostella L.) genome assembly resolves 31 chromosomes and identifies a diamide resistance mutation.</title>
        <authorList>
            <person name="Ward C.M."/>
            <person name="Perry K.D."/>
            <person name="Baker G."/>
            <person name="Powis K."/>
            <person name="Heckel D.G."/>
            <person name="Baxter S.W."/>
        </authorList>
    </citation>
    <scope>NUCLEOTIDE SEQUENCE [LARGE SCALE GENOMIC DNA]</scope>
    <source>
        <strain evidence="1 2">LV</strain>
        <tissue evidence="1">Single pupa</tissue>
    </source>
</reference>
<proteinExistence type="predicted"/>
<keyword evidence="2" id="KW-1185">Reference proteome</keyword>
<comment type="caution">
    <text evidence="1">The sequence shown here is derived from an EMBL/GenBank/DDBJ whole genome shotgun (WGS) entry which is preliminary data.</text>
</comment>
<evidence type="ECO:0000313" key="1">
    <source>
        <dbReference type="EMBL" id="KAG7309857.1"/>
    </source>
</evidence>